<evidence type="ECO:0000256" key="3">
    <source>
        <dbReference type="PIRSR" id="PIRSR605959-2"/>
    </source>
</evidence>
<feature type="compositionally biased region" description="Basic residues" evidence="5">
    <location>
        <begin position="561"/>
        <end position="577"/>
    </location>
</feature>
<dbReference type="GO" id="GO:0046872">
    <property type="term" value="F:metal ion binding"/>
    <property type="evidence" value="ECO:0007669"/>
    <property type="project" value="UniProtKB-KW"/>
</dbReference>
<comment type="similarity">
    <text evidence="1">Belongs to the FAH family.</text>
</comment>
<organism evidence="8 9">
    <name type="scientific">Tetrabaena socialis</name>
    <dbReference type="NCBI Taxonomy" id="47790"/>
    <lineage>
        <taxon>Eukaryota</taxon>
        <taxon>Viridiplantae</taxon>
        <taxon>Chlorophyta</taxon>
        <taxon>core chlorophytes</taxon>
        <taxon>Chlorophyceae</taxon>
        <taxon>CS clade</taxon>
        <taxon>Chlamydomonadales</taxon>
        <taxon>Tetrabaenaceae</taxon>
        <taxon>Tetrabaena</taxon>
    </lineage>
</organism>
<evidence type="ECO:0000256" key="1">
    <source>
        <dbReference type="ARBA" id="ARBA00010211"/>
    </source>
</evidence>
<comment type="cofactor">
    <cofactor evidence="4">
        <name>Mg(2+)</name>
        <dbReference type="ChEBI" id="CHEBI:18420"/>
    </cofactor>
</comment>
<keyword evidence="4" id="KW-0460">Magnesium</keyword>
<feature type="binding site" evidence="3">
    <location>
        <position position="141"/>
    </location>
    <ligand>
        <name>substrate</name>
    </ligand>
</feature>
<feature type="transmembrane region" description="Helical" evidence="6">
    <location>
        <begin position="418"/>
        <end position="438"/>
    </location>
</feature>
<feature type="active site" description="Proton acceptor" evidence="2">
    <location>
        <position position="30"/>
    </location>
</feature>
<feature type="binding site" evidence="3">
    <location>
        <position position="39"/>
    </location>
    <ligand>
        <name>substrate</name>
    </ligand>
</feature>
<protein>
    <submittedName>
        <fullName evidence="8">Fumarylacetoacetase</fullName>
    </submittedName>
</protein>
<feature type="binding site" evidence="3">
    <location>
        <position position="25"/>
    </location>
    <ligand>
        <name>substrate</name>
    </ligand>
</feature>
<evidence type="ECO:0000313" key="8">
    <source>
        <dbReference type="EMBL" id="PNH04937.1"/>
    </source>
</evidence>
<dbReference type="GO" id="GO:1902000">
    <property type="term" value="P:homogentisate catabolic process"/>
    <property type="evidence" value="ECO:0007669"/>
    <property type="project" value="TreeGrafter"/>
</dbReference>
<keyword evidence="6" id="KW-0812">Transmembrane</keyword>
<evidence type="ECO:0000256" key="5">
    <source>
        <dbReference type="SAM" id="MobiDB-lite"/>
    </source>
</evidence>
<dbReference type="PANTHER" id="PTHR43069:SF2">
    <property type="entry name" value="FUMARYLACETOACETASE"/>
    <property type="match status" value="1"/>
</dbReference>
<feature type="compositionally biased region" description="Basic residues" evidence="5">
    <location>
        <begin position="504"/>
        <end position="517"/>
    </location>
</feature>
<feature type="region of interest" description="Disordered" evidence="5">
    <location>
        <begin position="1022"/>
        <end position="1098"/>
    </location>
</feature>
<dbReference type="AlphaFoldDB" id="A0A2J7ZXE3"/>
<evidence type="ECO:0000256" key="4">
    <source>
        <dbReference type="PIRSR" id="PIRSR605959-3"/>
    </source>
</evidence>
<name>A0A2J7ZXE3_9CHLO</name>
<feature type="binding site" evidence="4">
    <location>
        <position position="96"/>
    </location>
    <ligand>
        <name>Ca(2+)</name>
        <dbReference type="ChEBI" id="CHEBI:29108"/>
    </ligand>
</feature>
<comment type="caution">
    <text evidence="8">The sequence shown here is derived from an EMBL/GenBank/DDBJ whole genome shotgun (WGS) entry which is preliminary data.</text>
</comment>
<keyword evidence="4" id="KW-0479">Metal-binding</keyword>
<feature type="binding site" evidence="4">
    <location>
        <position position="98"/>
    </location>
    <ligand>
        <name>Ca(2+)</name>
        <dbReference type="ChEBI" id="CHEBI:29108"/>
    </ligand>
</feature>
<evidence type="ECO:0000256" key="6">
    <source>
        <dbReference type="SAM" id="Phobius"/>
    </source>
</evidence>
<dbReference type="GO" id="GO:0006559">
    <property type="term" value="P:L-phenylalanine catabolic process"/>
    <property type="evidence" value="ECO:0007669"/>
    <property type="project" value="TreeGrafter"/>
</dbReference>
<dbReference type="InterPro" id="IPR036663">
    <property type="entry name" value="Fumarylacetoacetase_C_sf"/>
</dbReference>
<evidence type="ECO:0000256" key="2">
    <source>
        <dbReference type="PIRSR" id="PIRSR605959-1"/>
    </source>
</evidence>
<feature type="binding site" evidence="3">
    <location>
        <position position="137"/>
    </location>
    <ligand>
        <name>substrate</name>
    </ligand>
</feature>
<dbReference type="InterPro" id="IPR013083">
    <property type="entry name" value="Znf_RING/FYVE/PHD"/>
</dbReference>
<accession>A0A2J7ZXE3</accession>
<dbReference type="Pfam" id="PF01557">
    <property type="entry name" value="FAA_hydrolase"/>
    <property type="match status" value="1"/>
</dbReference>
<dbReference type="Proteomes" id="UP000236333">
    <property type="component" value="Unassembled WGS sequence"/>
</dbReference>
<dbReference type="InterPro" id="IPR005959">
    <property type="entry name" value="Fumarylacetoacetase"/>
</dbReference>
<feature type="domain" description="Fumarylacetoacetase-like C-terminal" evidence="7">
    <location>
        <begin position="21"/>
        <end position="157"/>
    </location>
</feature>
<keyword evidence="6" id="KW-0472">Membrane</keyword>
<proteinExistence type="inferred from homology"/>
<keyword evidence="9" id="KW-1185">Reference proteome</keyword>
<dbReference type="InterPro" id="IPR011234">
    <property type="entry name" value="Fumarylacetoacetase-like_C"/>
</dbReference>
<comment type="cofactor">
    <cofactor evidence="4">
        <name>Ca(2+)</name>
        <dbReference type="ChEBI" id="CHEBI:29108"/>
    </cofactor>
</comment>
<dbReference type="EMBL" id="PGGS01000348">
    <property type="protein sequence ID" value="PNH04937.1"/>
    <property type="molecule type" value="Genomic_DNA"/>
</dbReference>
<feature type="compositionally biased region" description="Gly residues" evidence="5">
    <location>
        <begin position="524"/>
        <end position="538"/>
    </location>
</feature>
<feature type="binding site" evidence="4">
    <location>
        <position position="150"/>
    </location>
    <ligand>
        <name>Mg(2+)</name>
        <dbReference type="ChEBI" id="CHEBI:18420"/>
    </ligand>
</feature>
<evidence type="ECO:0000259" key="7">
    <source>
        <dbReference type="Pfam" id="PF01557"/>
    </source>
</evidence>
<feature type="binding site" evidence="4">
    <location>
        <position position="130"/>
    </location>
    <ligand>
        <name>Mg(2+)</name>
        <dbReference type="ChEBI" id="CHEBI:18420"/>
    </ligand>
</feature>
<feature type="compositionally biased region" description="Low complexity" evidence="5">
    <location>
        <begin position="489"/>
        <end position="503"/>
    </location>
</feature>
<reference evidence="8 9" key="1">
    <citation type="journal article" date="2017" name="Mol. Biol. Evol.">
        <title>The 4-celled Tetrabaena socialis nuclear genome reveals the essential components for genetic control of cell number at the origin of multicellularity in the volvocine lineage.</title>
        <authorList>
            <person name="Featherston J."/>
            <person name="Arakaki Y."/>
            <person name="Hanschen E.R."/>
            <person name="Ferris P.J."/>
            <person name="Michod R.E."/>
            <person name="Olson B.J.S.C."/>
            <person name="Nozaki H."/>
            <person name="Durand P.M."/>
        </authorList>
    </citation>
    <scope>NUCLEOTIDE SEQUENCE [LARGE SCALE GENOMIC DNA]</scope>
    <source>
        <strain evidence="8 9">NIES-571</strain>
    </source>
</reference>
<feature type="compositionally biased region" description="Gly residues" evidence="5">
    <location>
        <begin position="628"/>
        <end position="641"/>
    </location>
</feature>
<dbReference type="Pfam" id="PF13920">
    <property type="entry name" value="zf-C3HC4_3"/>
    <property type="match status" value="1"/>
</dbReference>
<feature type="binding site" evidence="4">
    <location>
        <position position="23"/>
    </location>
    <ligand>
        <name>Ca(2+)</name>
        <dbReference type="ChEBI" id="CHEBI:29108"/>
    </ligand>
</feature>
<dbReference type="Gene3D" id="3.90.850.10">
    <property type="entry name" value="Fumarylacetoacetase-like, C-terminal domain"/>
    <property type="match status" value="1"/>
</dbReference>
<keyword evidence="4" id="KW-0106">Calcium</keyword>
<feature type="transmembrane region" description="Helical" evidence="6">
    <location>
        <begin position="383"/>
        <end position="402"/>
    </location>
</feature>
<gene>
    <name evidence="8" type="ORF">TSOC_008854</name>
</gene>
<feature type="region of interest" description="Disordered" evidence="5">
    <location>
        <begin position="478"/>
        <end position="641"/>
    </location>
</feature>
<evidence type="ECO:0000313" key="9">
    <source>
        <dbReference type="Proteomes" id="UP000236333"/>
    </source>
</evidence>
<dbReference type="Gene3D" id="3.30.40.10">
    <property type="entry name" value="Zinc/RING finger domain, C3HC4 (zinc finger)"/>
    <property type="match status" value="1"/>
</dbReference>
<dbReference type="PANTHER" id="PTHR43069">
    <property type="entry name" value="FUMARYLACETOACETASE"/>
    <property type="match status" value="1"/>
</dbReference>
<sequence length="1161" mass="112366">MRFMPASSDVSMQLPCSIGDYTDFYASRQHATTVGAMFRGPANALQPNWLHLPVGYHGRASSIVPSGVPVRRPRGQVLPGGGGAPVFAASSQVDFELEVAAVVGPGNPLGEPIPLDHAWEHVFGLTLLNDWSARDIQKWEYVPLGPFNGKNWDKTAGTAAGPLASSKALWRLASCPSRGIGAIGEQVLLFQAMQQLHLLESEVWAIGILPFVQQPALEAGRAIVGELTVVYDWRGVFRTTEANELVSIVLLNRLMECRKIKLGAALDLASRGLPAILKDIDNHGGTASPLLASHIDSAVRTLSRARGLGGQITGHIKRGILYEQRTVPEPVWHCQASGAMWYPDASLLGGPSRGPDVGVQEEWCALRFWAGGQAARRALHARFWLAAGCAAGGAAACAWALLGRRAATSALRAALPRRLLAVLACLACAAAALNRIVARVRGRRTPRRAAKLLSAQPRQAAASTAVGAAAAGAAPVAAASVPGSPPSPAASARACTSAAATGAARRRRGSTQKHQQRHAAAAAVGGGTPSAAPRGGGSAAATPTAAGSAGGGGGEVAGRAVRCRSRSRARPMSRSRSRSSDGGGGTVGGSASDAACATPGSGSECIDLRSPDSLVSGMTELCSPISEDGGGGGGGVGTSGGGGRPGAAVAIGGGRVAVPEPSLASRLSAAAAAVDAAETSAGALAGGAAGAGDGGLAALRRARGSQYGGGVGGSGAAVAGGGGSGGAPGSPPLRLPSLAMRLRAAAAATTGAAVATTTGPVAAAAGVAPAAVAAWGPASRPVVAAEGAGPGGSLARVEPRAGGPRLLAGYQVPAWLVAAGQLAGGSGQLPGAQEQALGGRAAAAGAATPAAVAVGSGAAGMSGAPGAAGLGAVAAAVAAPGPSPARGAVGAVAATEAAAAVPWAAPATVVAAGAVVAPVASALSHVGGAGRTGPGGPDGGAGIGGVVRVSGPTAAGVRPAGPEDVARFAGRIRLYGGSGVAPPANGAGAQGGVRPYGGGGGAAAQANVAGLSGAKVLRYGDGDGSASPARSADDAGDTASAPVRRSSPTGGGMGASGPAALADGGAGPSGGSAARCASGSGSDGGAAPPAEGAVRRYGGDGGDGDDSCLVCMDGPQLFGFLHGGRLHIGVCGGCAELLGRRPGLECPVCRQQVEGIVAVLT</sequence>
<dbReference type="GO" id="GO:0006572">
    <property type="term" value="P:L-tyrosine catabolic process"/>
    <property type="evidence" value="ECO:0007669"/>
    <property type="project" value="TreeGrafter"/>
</dbReference>
<feature type="binding site" evidence="4">
    <location>
        <position position="130"/>
    </location>
    <ligand>
        <name>Ca(2+)</name>
        <dbReference type="ChEBI" id="CHEBI:29108"/>
    </ligand>
</feature>
<feature type="compositionally biased region" description="Low complexity" evidence="5">
    <location>
        <begin position="1071"/>
        <end position="1092"/>
    </location>
</feature>
<keyword evidence="6" id="KW-1133">Transmembrane helix</keyword>
<dbReference type="SUPFAM" id="SSF56529">
    <property type="entry name" value="FAH"/>
    <property type="match status" value="1"/>
</dbReference>
<dbReference type="GO" id="GO:0004334">
    <property type="term" value="F:fumarylacetoacetase activity"/>
    <property type="evidence" value="ECO:0007669"/>
    <property type="project" value="InterPro"/>
</dbReference>
<dbReference type="OrthoDB" id="9971669at2759"/>